<evidence type="ECO:0000313" key="2">
    <source>
        <dbReference type="EMBL" id="SUA25217.1"/>
    </source>
</evidence>
<dbReference type="EMBL" id="UGRI01000001">
    <property type="protein sequence ID" value="SUA25217.1"/>
    <property type="molecule type" value="Genomic_DNA"/>
</dbReference>
<protein>
    <submittedName>
        <fullName evidence="2">Uncharacterized protein</fullName>
    </submittedName>
</protein>
<gene>
    <name evidence="2" type="ORF">NCTC11421_03229</name>
</gene>
<dbReference type="AlphaFoldDB" id="A0A378W169"/>
<reference evidence="2" key="1">
    <citation type="submission" date="2018-06" db="EMBL/GenBank/DDBJ databases">
        <authorList>
            <consortium name="Pathogen Informatics"/>
            <person name="Doyle S."/>
        </authorList>
    </citation>
    <scope>NUCLEOTIDE SEQUENCE [LARGE SCALE GENOMIC DNA]</scope>
    <source>
        <strain evidence="2">NCTC11421</strain>
    </source>
</reference>
<name>A0A378W169_NEIGO</name>
<sequence length="65" mass="6949">MRRYTPPQKQRAADGMTQSRAARPRCQPKGASSVPVLISAIDTAAPNQISPMAAEDEGEEALPDI</sequence>
<feature type="region of interest" description="Disordered" evidence="1">
    <location>
        <begin position="1"/>
        <end position="33"/>
    </location>
</feature>
<evidence type="ECO:0000256" key="1">
    <source>
        <dbReference type="SAM" id="MobiDB-lite"/>
    </source>
</evidence>
<accession>A0A378W169</accession>
<organism evidence="2">
    <name type="scientific">Neisseria gonorrhoeae</name>
    <dbReference type="NCBI Taxonomy" id="485"/>
    <lineage>
        <taxon>Bacteria</taxon>
        <taxon>Pseudomonadati</taxon>
        <taxon>Pseudomonadota</taxon>
        <taxon>Betaproteobacteria</taxon>
        <taxon>Neisseriales</taxon>
        <taxon>Neisseriaceae</taxon>
        <taxon>Neisseria</taxon>
    </lineage>
</organism>
<proteinExistence type="predicted"/>